<dbReference type="EMBL" id="JAYKXP010000099">
    <property type="protein sequence ID" value="KAK7026855.1"/>
    <property type="molecule type" value="Genomic_DNA"/>
</dbReference>
<dbReference type="Pfam" id="PF07081">
    <property type="entry name" value="DUF1349"/>
    <property type="match status" value="1"/>
</dbReference>
<dbReference type="PANTHER" id="PTHR35332:SF2">
    <property type="entry name" value="REGULATION OF ENOLASE PROTEIN 1"/>
    <property type="match status" value="1"/>
</dbReference>
<comment type="caution">
    <text evidence="1">The sequence shown here is derived from an EMBL/GenBank/DDBJ whole genome shotgun (WGS) entry which is preliminary data.</text>
</comment>
<sequence>MQLGKLAAFAFTLINAAPNHPPVPENPLTGEAFNLTARPGTDIWRTPPTAGGRDDFTGVIYATKIPLKSFNRFRVTVSADWKSQYAHGGLVFYYPGTTSPQTNSTDPAQWIKAGMELEDGSLLASMVTANPFADWSLQHWGDPKITVEMERKPDGLWVFISGEGEGQGRTPFRQVTWGFEGQDEGKEVMIGAFAAMPLPQTGGDGGELTVRFEGMELESVEE</sequence>
<keyword evidence="2" id="KW-1185">Reference proteome</keyword>
<dbReference type="InterPro" id="IPR009784">
    <property type="entry name" value="DUF1349"/>
</dbReference>
<organism evidence="1 2">
    <name type="scientific">Paramarasmius palmivorus</name>
    <dbReference type="NCBI Taxonomy" id="297713"/>
    <lineage>
        <taxon>Eukaryota</taxon>
        <taxon>Fungi</taxon>
        <taxon>Dikarya</taxon>
        <taxon>Basidiomycota</taxon>
        <taxon>Agaricomycotina</taxon>
        <taxon>Agaricomycetes</taxon>
        <taxon>Agaricomycetidae</taxon>
        <taxon>Agaricales</taxon>
        <taxon>Marasmiineae</taxon>
        <taxon>Marasmiaceae</taxon>
        <taxon>Paramarasmius</taxon>
    </lineage>
</organism>
<dbReference type="Proteomes" id="UP001383192">
    <property type="component" value="Unassembled WGS sequence"/>
</dbReference>
<name>A0AAW0BLL7_9AGAR</name>
<reference evidence="1 2" key="1">
    <citation type="submission" date="2024-01" db="EMBL/GenBank/DDBJ databases">
        <title>A draft genome for a cacao thread blight-causing isolate of Paramarasmius palmivorus.</title>
        <authorList>
            <person name="Baruah I.K."/>
            <person name="Bukari Y."/>
            <person name="Amoako-Attah I."/>
            <person name="Meinhardt L.W."/>
            <person name="Bailey B.A."/>
            <person name="Cohen S.P."/>
        </authorList>
    </citation>
    <scope>NUCLEOTIDE SEQUENCE [LARGE SCALE GENOMIC DNA]</scope>
    <source>
        <strain evidence="1 2">GH-12</strain>
    </source>
</reference>
<gene>
    <name evidence="1" type="ORF">VNI00_015397</name>
</gene>
<dbReference type="PANTHER" id="PTHR35332">
    <property type="entry name" value="REGULATION OF ENOLASE PROTEIN 1"/>
    <property type="match status" value="1"/>
</dbReference>
<dbReference type="Gene3D" id="2.60.120.200">
    <property type="match status" value="1"/>
</dbReference>
<dbReference type="AlphaFoldDB" id="A0AAW0BLL7"/>
<evidence type="ECO:0000313" key="2">
    <source>
        <dbReference type="Proteomes" id="UP001383192"/>
    </source>
</evidence>
<protein>
    <submittedName>
        <fullName evidence="1">Uncharacterized protein</fullName>
    </submittedName>
</protein>
<accession>A0AAW0BLL7</accession>
<proteinExistence type="predicted"/>
<evidence type="ECO:0000313" key="1">
    <source>
        <dbReference type="EMBL" id="KAK7026855.1"/>
    </source>
</evidence>